<proteinExistence type="predicted"/>
<dbReference type="Proteomes" id="UP001055072">
    <property type="component" value="Unassembled WGS sequence"/>
</dbReference>
<protein>
    <submittedName>
        <fullName evidence="1">CFS1-like protein</fullName>
    </submittedName>
</protein>
<organism evidence="1 2">
    <name type="scientific">Irpex rosettiformis</name>
    <dbReference type="NCBI Taxonomy" id="378272"/>
    <lineage>
        <taxon>Eukaryota</taxon>
        <taxon>Fungi</taxon>
        <taxon>Dikarya</taxon>
        <taxon>Basidiomycota</taxon>
        <taxon>Agaricomycotina</taxon>
        <taxon>Agaricomycetes</taxon>
        <taxon>Polyporales</taxon>
        <taxon>Irpicaceae</taxon>
        <taxon>Irpex</taxon>
    </lineage>
</organism>
<dbReference type="EMBL" id="MU274900">
    <property type="protein sequence ID" value="KAI0094169.1"/>
    <property type="molecule type" value="Genomic_DNA"/>
</dbReference>
<evidence type="ECO:0000313" key="1">
    <source>
        <dbReference type="EMBL" id="KAI0094169.1"/>
    </source>
</evidence>
<reference evidence="1" key="1">
    <citation type="journal article" date="2021" name="Environ. Microbiol.">
        <title>Gene family expansions and transcriptome signatures uncover fungal adaptations to wood decay.</title>
        <authorList>
            <person name="Hage H."/>
            <person name="Miyauchi S."/>
            <person name="Viragh M."/>
            <person name="Drula E."/>
            <person name="Min B."/>
            <person name="Chaduli D."/>
            <person name="Navarro D."/>
            <person name="Favel A."/>
            <person name="Norest M."/>
            <person name="Lesage-Meessen L."/>
            <person name="Balint B."/>
            <person name="Merenyi Z."/>
            <person name="de Eugenio L."/>
            <person name="Morin E."/>
            <person name="Martinez A.T."/>
            <person name="Baldrian P."/>
            <person name="Stursova M."/>
            <person name="Martinez M.J."/>
            <person name="Novotny C."/>
            <person name="Magnuson J.K."/>
            <person name="Spatafora J.W."/>
            <person name="Maurice S."/>
            <person name="Pangilinan J."/>
            <person name="Andreopoulos W."/>
            <person name="LaButti K."/>
            <person name="Hundley H."/>
            <person name="Na H."/>
            <person name="Kuo A."/>
            <person name="Barry K."/>
            <person name="Lipzen A."/>
            <person name="Henrissat B."/>
            <person name="Riley R."/>
            <person name="Ahrendt S."/>
            <person name="Nagy L.G."/>
            <person name="Grigoriev I.V."/>
            <person name="Martin F."/>
            <person name="Rosso M.N."/>
        </authorList>
    </citation>
    <scope>NUCLEOTIDE SEQUENCE</scope>
    <source>
        <strain evidence="1">CBS 384.51</strain>
    </source>
</reference>
<comment type="caution">
    <text evidence="1">The sequence shown here is derived from an EMBL/GenBank/DDBJ whole genome shotgun (WGS) entry which is preliminary data.</text>
</comment>
<accession>A0ACB8UIT2</accession>
<name>A0ACB8UIT2_9APHY</name>
<evidence type="ECO:0000313" key="2">
    <source>
        <dbReference type="Proteomes" id="UP001055072"/>
    </source>
</evidence>
<gene>
    <name evidence="1" type="ORF">BDY19DRAFT_988044</name>
</gene>
<keyword evidence="2" id="KW-1185">Reference proteome</keyword>
<sequence length="453" mass="51937">MTSSITDTKKNLITDTKKNLKNTSIGPVAVVRVHNPNFWSRIYTRHDLGLAEAYMHGDFLATPDEAKALLDLWIANRKNLDSLWSVSSWTMHRLSALYNFFFGQSLSNAKLNVITGYDVDNQFFYKLLGSTVQYSSALWPDHIGGGVRGDLDGLSTSASKNPDDTTKSQWSPQDLDDAQVFKLKTVLGKVRVRPGDRVLEFGTGWGSLAIEAAKMGCTVDTLTLSKEQRAGAVERIRKLGLQDKITVHLLDYRNLPREFEAKFDAFVSMEMVEHAGAKWLPTYFKIVDWALKPDRAAAFISATCTPDWRFTLYQYALFPPHSFIHSFTHLITEDYARKYHWPNTFCPSPTYLATVAAQSWPKKMALESIEDCSEHYPRTLREWARRLQSNWGPEMTKSLIERHPELANPESLAIFKRKWEYLFFYAEVGYARAYTHYTHFTFVRPENPRVLCD</sequence>